<evidence type="ECO:0000259" key="1">
    <source>
        <dbReference type="Pfam" id="PF01370"/>
    </source>
</evidence>
<protein>
    <submittedName>
        <fullName evidence="2">NAD-dependent epimerase/dehydratase family protein</fullName>
    </submittedName>
</protein>
<sequence>MSSKIGILGCGWLGFALAKKLISQEYTVLGSTTTRANLEILKQEGIVPFYVELFKDGARGDLIDFLKEVDILIVNIPPKRKSDTSDYFNKIEQLHEACKIMHVEKVIFVSSTSVYGDLQGEVTEKSKPKPVTTSAKAVFKAEKLFAEDASISSTIVRFGGLIGPDRHPVTYLSGQQNLSNGDETINLIHLEDCLDIILSIIMEDWWGKLINGVYPLHPVKSDYYVQEARKRGLALPSYTKGYAGKSGKVVKAKTLESLGFQFKKPIDGSDLQN</sequence>
<dbReference type="InterPro" id="IPR051783">
    <property type="entry name" value="NAD(P)-dependent_oxidoreduct"/>
</dbReference>
<organism evidence="2 3">
    <name type="scientific">Muriicola soli</name>
    <dbReference type="NCBI Taxonomy" id="2507538"/>
    <lineage>
        <taxon>Bacteria</taxon>
        <taxon>Pseudomonadati</taxon>
        <taxon>Bacteroidota</taxon>
        <taxon>Flavobacteriia</taxon>
        <taxon>Flavobacteriales</taxon>
        <taxon>Flavobacteriaceae</taxon>
        <taxon>Muriicola</taxon>
    </lineage>
</organism>
<proteinExistence type="predicted"/>
<gene>
    <name evidence="2" type="ORF">EQY75_00385</name>
</gene>
<dbReference type="InterPro" id="IPR036291">
    <property type="entry name" value="NAD(P)-bd_dom_sf"/>
</dbReference>
<feature type="domain" description="NAD-dependent epimerase/dehydratase" evidence="1">
    <location>
        <begin position="10"/>
        <end position="167"/>
    </location>
</feature>
<dbReference type="KEGG" id="mur:EQY75_00385"/>
<dbReference type="InterPro" id="IPR001509">
    <property type="entry name" value="Epimerase_deHydtase"/>
</dbReference>
<dbReference type="GO" id="GO:0005737">
    <property type="term" value="C:cytoplasm"/>
    <property type="evidence" value="ECO:0007669"/>
    <property type="project" value="TreeGrafter"/>
</dbReference>
<dbReference type="Gene3D" id="3.40.50.720">
    <property type="entry name" value="NAD(P)-binding Rossmann-like Domain"/>
    <property type="match status" value="1"/>
</dbReference>
<dbReference type="RefSeq" id="WP_129601858.1">
    <property type="nucleotide sequence ID" value="NZ_CP035544.1"/>
</dbReference>
<dbReference type="PANTHER" id="PTHR48079">
    <property type="entry name" value="PROTEIN YEEZ"/>
    <property type="match status" value="1"/>
</dbReference>
<reference evidence="2 3" key="1">
    <citation type="submission" date="2019-01" db="EMBL/GenBank/DDBJ databases">
        <title>Muriicola soli sp. nov., isolated from soil.</title>
        <authorList>
            <person name="Kang H.J."/>
            <person name="Kim S.B."/>
        </authorList>
    </citation>
    <scope>NUCLEOTIDE SEQUENCE [LARGE SCALE GENOMIC DNA]</scope>
    <source>
        <strain evidence="2 3">MMS17-SY002</strain>
    </source>
</reference>
<dbReference type="Proteomes" id="UP000290889">
    <property type="component" value="Chromosome"/>
</dbReference>
<accession>A0A411E658</accession>
<dbReference type="SUPFAM" id="SSF51735">
    <property type="entry name" value="NAD(P)-binding Rossmann-fold domains"/>
    <property type="match status" value="1"/>
</dbReference>
<evidence type="ECO:0000313" key="3">
    <source>
        <dbReference type="Proteomes" id="UP000290889"/>
    </source>
</evidence>
<dbReference type="OrthoDB" id="751203at2"/>
<dbReference type="Pfam" id="PF01370">
    <property type="entry name" value="Epimerase"/>
    <property type="match status" value="1"/>
</dbReference>
<keyword evidence="3" id="KW-1185">Reference proteome</keyword>
<name>A0A411E658_9FLAO</name>
<dbReference type="GO" id="GO:0004029">
    <property type="term" value="F:aldehyde dehydrogenase (NAD+) activity"/>
    <property type="evidence" value="ECO:0007669"/>
    <property type="project" value="TreeGrafter"/>
</dbReference>
<evidence type="ECO:0000313" key="2">
    <source>
        <dbReference type="EMBL" id="QBA63149.1"/>
    </source>
</evidence>
<dbReference type="AlphaFoldDB" id="A0A411E658"/>
<dbReference type="PANTHER" id="PTHR48079:SF6">
    <property type="entry name" value="NAD(P)-BINDING DOMAIN-CONTAINING PROTEIN-RELATED"/>
    <property type="match status" value="1"/>
</dbReference>
<dbReference type="EMBL" id="CP035544">
    <property type="protein sequence ID" value="QBA63149.1"/>
    <property type="molecule type" value="Genomic_DNA"/>
</dbReference>